<evidence type="ECO:0000256" key="1">
    <source>
        <dbReference type="ARBA" id="ARBA00022475"/>
    </source>
</evidence>
<feature type="transmembrane region" description="Helical" evidence="5">
    <location>
        <begin position="70"/>
        <end position="90"/>
    </location>
</feature>
<dbReference type="Proteomes" id="UP001438953">
    <property type="component" value="Unassembled WGS sequence"/>
</dbReference>
<sequence length="203" mass="23066">MSERKISPVVKAVLEWGPVLVFFVVYMKFKDATVMFHGTEYHGFILATALFIPLLTVCTLILWKLTGRLAPMQIATLVLVVVFGGLSVWLNDPRFFKMKVTLIYLLFAGILGLGLMLGKPWLQLVLSDNLPMKPEGWTILTKRLALFFLGLAVLNEVIWRTQSEELWVNFKTFGLMILMFAFLMAQGGLLKRYALEEDETDEG</sequence>
<feature type="transmembrane region" description="Helical" evidence="5">
    <location>
        <begin position="41"/>
        <end position="63"/>
    </location>
</feature>
<proteinExistence type="inferred from homology"/>
<dbReference type="EMBL" id="JAYWLC010000001">
    <property type="protein sequence ID" value="MER5170585.1"/>
    <property type="molecule type" value="Genomic_DNA"/>
</dbReference>
<dbReference type="Pfam" id="PF04279">
    <property type="entry name" value="IspA"/>
    <property type="match status" value="1"/>
</dbReference>
<feature type="transmembrane region" description="Helical" evidence="5">
    <location>
        <begin position="143"/>
        <end position="160"/>
    </location>
</feature>
<comment type="subcellular location">
    <subcellularLocation>
        <location evidence="5">Cell inner membrane</location>
        <topology evidence="5">Multi-pass membrane protein</topology>
    </subcellularLocation>
</comment>
<feature type="transmembrane region" description="Helical" evidence="5">
    <location>
        <begin position="102"/>
        <end position="122"/>
    </location>
</feature>
<reference evidence="6 7" key="2">
    <citation type="submission" date="2024-06" db="EMBL/GenBank/DDBJ databases">
        <title>Thioclava kandeliae sp. nov. from a rhizosphere soil sample of Kandelia candel in a mangrove.</title>
        <authorList>
            <person name="Mu T."/>
        </authorList>
    </citation>
    <scope>NUCLEOTIDE SEQUENCE [LARGE SCALE GENOMIC DNA]</scope>
    <source>
        <strain evidence="6 7">CPCC 100088</strain>
    </source>
</reference>
<gene>
    <name evidence="5" type="primary">yciB</name>
    <name evidence="6" type="ORF">VSX56_02260</name>
</gene>
<evidence type="ECO:0000313" key="7">
    <source>
        <dbReference type="Proteomes" id="UP001438953"/>
    </source>
</evidence>
<keyword evidence="2 5" id="KW-0812">Transmembrane</keyword>
<feature type="transmembrane region" description="Helical" evidence="5">
    <location>
        <begin position="166"/>
        <end position="185"/>
    </location>
</feature>
<dbReference type="PANTHER" id="PTHR36917">
    <property type="entry name" value="INTRACELLULAR SEPTATION PROTEIN A-RELATED"/>
    <property type="match status" value="1"/>
</dbReference>
<accession>A0ABV1SCY3</accession>
<dbReference type="RefSeq" id="WP_350934526.1">
    <property type="nucleotide sequence ID" value="NZ_JAYWLC010000001.1"/>
</dbReference>
<keyword evidence="4 5" id="KW-0472">Membrane</keyword>
<evidence type="ECO:0000256" key="3">
    <source>
        <dbReference type="ARBA" id="ARBA00022989"/>
    </source>
</evidence>
<evidence type="ECO:0000256" key="4">
    <source>
        <dbReference type="ARBA" id="ARBA00023136"/>
    </source>
</evidence>
<evidence type="ECO:0000256" key="5">
    <source>
        <dbReference type="HAMAP-Rule" id="MF_00189"/>
    </source>
</evidence>
<comment type="similarity">
    <text evidence="5">Belongs to the YciB family.</text>
</comment>
<keyword evidence="7" id="KW-1185">Reference proteome</keyword>
<reference evidence="6 7" key="1">
    <citation type="submission" date="2024-01" db="EMBL/GenBank/DDBJ databases">
        <authorList>
            <person name="Deng Y."/>
            <person name="Su J."/>
        </authorList>
    </citation>
    <scope>NUCLEOTIDE SEQUENCE [LARGE SCALE GENOMIC DNA]</scope>
    <source>
        <strain evidence="6 7">CPCC 100088</strain>
    </source>
</reference>
<keyword evidence="3 5" id="KW-1133">Transmembrane helix</keyword>
<dbReference type="HAMAP" id="MF_00189">
    <property type="entry name" value="YciB"/>
    <property type="match status" value="1"/>
</dbReference>
<evidence type="ECO:0000313" key="6">
    <source>
        <dbReference type="EMBL" id="MER5170585.1"/>
    </source>
</evidence>
<name>A0ABV1SCY3_9RHOB</name>
<dbReference type="PANTHER" id="PTHR36917:SF1">
    <property type="entry name" value="INNER MEMBRANE-SPANNING PROTEIN YCIB"/>
    <property type="match status" value="1"/>
</dbReference>
<evidence type="ECO:0000256" key="2">
    <source>
        <dbReference type="ARBA" id="ARBA00022692"/>
    </source>
</evidence>
<feature type="transmembrane region" description="Helical" evidence="5">
    <location>
        <begin position="12"/>
        <end position="29"/>
    </location>
</feature>
<protein>
    <recommendedName>
        <fullName evidence="5">Inner membrane-spanning protein YciB</fullName>
    </recommendedName>
</protein>
<dbReference type="InterPro" id="IPR006008">
    <property type="entry name" value="YciB"/>
</dbReference>
<comment type="caution">
    <text evidence="6">The sequence shown here is derived from an EMBL/GenBank/DDBJ whole genome shotgun (WGS) entry which is preliminary data.</text>
</comment>
<keyword evidence="1 5" id="KW-1003">Cell membrane</keyword>
<organism evidence="6 7">
    <name type="scientific">Thioclava kandeliae</name>
    <dbReference type="NCBI Taxonomy" id="3070818"/>
    <lineage>
        <taxon>Bacteria</taxon>
        <taxon>Pseudomonadati</taxon>
        <taxon>Pseudomonadota</taxon>
        <taxon>Alphaproteobacteria</taxon>
        <taxon>Rhodobacterales</taxon>
        <taxon>Paracoccaceae</taxon>
        <taxon>Thioclava</taxon>
    </lineage>
</organism>
<keyword evidence="5" id="KW-0997">Cell inner membrane</keyword>
<comment type="function">
    <text evidence="5">Plays a role in cell envelope biogenesis, maintenance of cell envelope integrity and membrane homeostasis.</text>
</comment>